<dbReference type="Gene3D" id="2.40.260.10">
    <property type="entry name" value="Sortase"/>
    <property type="match status" value="1"/>
</dbReference>
<feature type="transmembrane region" description="Helical" evidence="2">
    <location>
        <begin position="252"/>
        <end position="271"/>
    </location>
</feature>
<dbReference type="NCBIfam" id="NF033745">
    <property type="entry name" value="class_C_sortase"/>
    <property type="match status" value="1"/>
</dbReference>
<organism evidence="3 4">
    <name type="scientific">Leucobacter chromiireducens subsp. solipictus</name>
    <dbReference type="NCBI Taxonomy" id="398235"/>
    <lineage>
        <taxon>Bacteria</taxon>
        <taxon>Bacillati</taxon>
        <taxon>Actinomycetota</taxon>
        <taxon>Actinomycetes</taxon>
        <taxon>Micrococcales</taxon>
        <taxon>Microbacteriaceae</taxon>
        <taxon>Leucobacter</taxon>
    </lineage>
</organism>
<proteinExistence type="predicted"/>
<keyword evidence="2" id="KW-0472">Membrane</keyword>
<keyword evidence="2" id="KW-0812">Transmembrane</keyword>
<dbReference type="Pfam" id="PF04203">
    <property type="entry name" value="Sortase"/>
    <property type="match status" value="1"/>
</dbReference>
<dbReference type="InterPro" id="IPR042002">
    <property type="entry name" value="Sortase_C"/>
</dbReference>
<evidence type="ECO:0000313" key="4">
    <source>
        <dbReference type="Proteomes" id="UP001645859"/>
    </source>
</evidence>
<sequence>MNVIIAVLLLGGLTLVTYPTAASWVSQRNQSNVVFDQTRANSEIARDKIEQVFAKAHEYNDALVSGAFLAPGSNIAEGTGGALPGMVDPHEYWKLLNADPTGTMARLRVPAIDLDLPVYHGTSDATLLKGVGHLQGTSLPVGGEGTRSVLTGHRGLANATMFTNLDRVQEGDTFSVEVLGEVFTYRVFDVKVVAPEDTEEIRAVPGKDLMTLITCTPLGVNTHRILVTGERVTPTPAADIDAVGKQPEVPGFPWWLVGYGAGLGVVGLWVWRSGYAPKRARRLGDTLE</sequence>
<gene>
    <name evidence="3" type="ORF">D3230_07155</name>
</gene>
<keyword evidence="2" id="KW-1133">Transmembrane helix</keyword>
<evidence type="ECO:0000256" key="1">
    <source>
        <dbReference type="ARBA" id="ARBA00022801"/>
    </source>
</evidence>
<name>A0ABS1SEV2_9MICO</name>
<dbReference type="Proteomes" id="UP001645859">
    <property type="component" value="Unassembled WGS sequence"/>
</dbReference>
<keyword evidence="1" id="KW-0378">Hydrolase</keyword>
<evidence type="ECO:0000256" key="2">
    <source>
        <dbReference type="SAM" id="Phobius"/>
    </source>
</evidence>
<keyword evidence="4" id="KW-1185">Reference proteome</keyword>
<dbReference type="EMBL" id="QYAC01000003">
    <property type="protein sequence ID" value="MBL3679075.1"/>
    <property type="molecule type" value="Genomic_DNA"/>
</dbReference>
<accession>A0ABS1SEV2</accession>
<evidence type="ECO:0000313" key="3">
    <source>
        <dbReference type="EMBL" id="MBL3679075.1"/>
    </source>
</evidence>
<comment type="caution">
    <text evidence="3">The sequence shown here is derived from an EMBL/GenBank/DDBJ whole genome shotgun (WGS) entry which is preliminary data.</text>
</comment>
<dbReference type="CDD" id="cd05827">
    <property type="entry name" value="Sortase_C"/>
    <property type="match status" value="1"/>
</dbReference>
<dbReference type="NCBIfam" id="TIGR01076">
    <property type="entry name" value="sortase_fam"/>
    <property type="match status" value="1"/>
</dbReference>
<dbReference type="InterPro" id="IPR005754">
    <property type="entry name" value="Sortase"/>
</dbReference>
<dbReference type="SUPFAM" id="SSF63817">
    <property type="entry name" value="Sortase"/>
    <property type="match status" value="1"/>
</dbReference>
<reference evidence="3 4" key="1">
    <citation type="submission" date="2018-09" db="EMBL/GenBank/DDBJ databases">
        <title>Comparative genomics of Leucobacter spp.</title>
        <authorList>
            <person name="Reis A.C."/>
            <person name="Kolvenbach B.A."/>
            <person name="Corvini P.F.X."/>
            <person name="Nunes O.C."/>
        </authorList>
    </citation>
    <scope>NUCLEOTIDE SEQUENCE [LARGE SCALE GENOMIC DNA]</scope>
    <source>
        <strain evidence="3 4">TAN 31504</strain>
    </source>
</reference>
<dbReference type="InterPro" id="IPR023365">
    <property type="entry name" value="Sortase_dom-sf"/>
</dbReference>
<protein>
    <submittedName>
        <fullName evidence="3">Class C sortase</fullName>
    </submittedName>
</protein>